<organism evidence="2 3">
    <name type="scientific">Kibdelosporangium aridum</name>
    <dbReference type="NCBI Taxonomy" id="2030"/>
    <lineage>
        <taxon>Bacteria</taxon>
        <taxon>Bacillati</taxon>
        <taxon>Actinomycetota</taxon>
        <taxon>Actinomycetes</taxon>
        <taxon>Pseudonocardiales</taxon>
        <taxon>Pseudonocardiaceae</taxon>
        <taxon>Kibdelosporangium</taxon>
    </lineage>
</organism>
<evidence type="ECO:0000313" key="2">
    <source>
        <dbReference type="EMBL" id="SMD08433.1"/>
    </source>
</evidence>
<keyword evidence="1" id="KW-1133">Transmembrane helix</keyword>
<feature type="transmembrane region" description="Helical" evidence="1">
    <location>
        <begin position="100"/>
        <end position="122"/>
    </location>
</feature>
<keyword evidence="1" id="KW-0472">Membrane</keyword>
<keyword evidence="3" id="KW-1185">Reference proteome</keyword>
<dbReference type="RefSeq" id="WP_051895008.1">
    <property type="nucleotide sequence ID" value="NZ_FWXV01000003.1"/>
</dbReference>
<feature type="transmembrane region" description="Helical" evidence="1">
    <location>
        <begin position="155"/>
        <end position="174"/>
    </location>
</feature>
<proteinExistence type="predicted"/>
<accession>A0A1W2EFB8</accession>
<sequence>MLAHQGAGQQAGPRSKAAAPLLYLATLTVGLMAGFFFAFAILVMPSLAKVDDRSFVVAMQKINEGVQTGAFAFAFFGAFIFTGAAAIVHQRAGYRAAARWIFAAMLLYVVALALTFGGNIPLNDKLAAAGDPAVIADFAAARAAFNEGTWNALNAARTIACMLSLLALVPAIALHGRANKALKTGIS</sequence>
<dbReference type="Pfam" id="PF08592">
    <property type="entry name" value="Anthrone_oxy"/>
    <property type="match status" value="1"/>
</dbReference>
<feature type="transmembrane region" description="Helical" evidence="1">
    <location>
        <begin position="68"/>
        <end position="88"/>
    </location>
</feature>
<dbReference type="AlphaFoldDB" id="A0A1W2EFB8"/>
<protein>
    <submittedName>
        <fullName evidence="2">Uncharacterized membrane protein</fullName>
    </submittedName>
</protein>
<evidence type="ECO:0000313" key="3">
    <source>
        <dbReference type="Proteomes" id="UP000192674"/>
    </source>
</evidence>
<evidence type="ECO:0000256" key="1">
    <source>
        <dbReference type="SAM" id="Phobius"/>
    </source>
</evidence>
<reference evidence="2 3" key="1">
    <citation type="submission" date="2017-04" db="EMBL/GenBank/DDBJ databases">
        <authorList>
            <person name="Afonso C.L."/>
            <person name="Miller P.J."/>
            <person name="Scott M.A."/>
            <person name="Spackman E."/>
            <person name="Goraichik I."/>
            <person name="Dimitrov K.M."/>
            <person name="Suarez D.L."/>
            <person name="Swayne D.E."/>
        </authorList>
    </citation>
    <scope>NUCLEOTIDE SEQUENCE [LARGE SCALE GENOMIC DNA]</scope>
    <source>
        <strain evidence="2 3">DSM 43828</strain>
    </source>
</reference>
<dbReference type="EMBL" id="FWXV01000003">
    <property type="protein sequence ID" value="SMD08433.1"/>
    <property type="molecule type" value="Genomic_DNA"/>
</dbReference>
<dbReference type="InterPro" id="IPR013901">
    <property type="entry name" value="Anthrone_oxy"/>
</dbReference>
<dbReference type="OrthoDB" id="428263at2"/>
<dbReference type="Proteomes" id="UP000192674">
    <property type="component" value="Unassembled WGS sequence"/>
</dbReference>
<keyword evidence="1" id="KW-0812">Transmembrane</keyword>
<gene>
    <name evidence="2" type="ORF">SAMN05661093_04316</name>
</gene>
<name>A0A1W2EFB8_KIBAR</name>
<feature type="transmembrane region" description="Helical" evidence="1">
    <location>
        <begin position="21"/>
        <end position="48"/>
    </location>
</feature>